<dbReference type="InterPro" id="IPR007568">
    <property type="entry name" value="RTA1"/>
</dbReference>
<organism evidence="7 8">
    <name type="scientific">Cryomyces antarcticus</name>
    <dbReference type="NCBI Taxonomy" id="329879"/>
    <lineage>
        <taxon>Eukaryota</taxon>
        <taxon>Fungi</taxon>
        <taxon>Dikarya</taxon>
        <taxon>Ascomycota</taxon>
        <taxon>Pezizomycotina</taxon>
        <taxon>Dothideomycetes</taxon>
        <taxon>Dothideomycetes incertae sedis</taxon>
        <taxon>Cryomyces</taxon>
    </lineage>
</organism>
<evidence type="ECO:0000313" key="8">
    <source>
        <dbReference type="Proteomes" id="UP001357485"/>
    </source>
</evidence>
<feature type="transmembrane region" description="Helical" evidence="6">
    <location>
        <begin position="35"/>
        <end position="53"/>
    </location>
</feature>
<accession>A0ABR0M0B8</accession>
<evidence type="ECO:0000256" key="6">
    <source>
        <dbReference type="SAM" id="Phobius"/>
    </source>
</evidence>
<reference evidence="7 8" key="1">
    <citation type="submission" date="2023-08" db="EMBL/GenBank/DDBJ databases">
        <title>Black Yeasts Isolated from many extreme environments.</title>
        <authorList>
            <person name="Coleine C."/>
            <person name="Stajich J.E."/>
            <person name="Selbmann L."/>
        </authorList>
    </citation>
    <scope>NUCLEOTIDE SEQUENCE [LARGE SCALE GENOMIC DNA]</scope>
    <source>
        <strain evidence="7 8">CCFEE 536</strain>
    </source>
</reference>
<sequence>MPKGPSPTFDIAKEPGDQMGNYIDGSVWYYAPNKVAPIVFAALFFISGVIHIIQTWHYKSWKTTFLMPLASLLMMAGFVAREVGAYDIQDVGLLIISTVMLLSGPPVFAGANYFLLGRILYYIPYLSPIHPGRVVTTFVGFDLIIETLIGTGASRMVNSNLSANDRNVGADLVKSALILQAVSFAFFVSIAVAFHLRAQKAGVMNKKLRAVLTTLYVSSALIFVRCIYRIVEFFEGYTGTLYSHESYFWVFEASLMLLVSVLFNFWHPGRFLPRSNKIYLSKDGITELRGPGWADRRHWLVSVFDPFDFHGIFTGRDKRQDFWNQDPAQYEGRAVGVRPDCTASGVRPVYWRILDPLHLYGCDGLYARLFRKLWKGRATDATSPQSVPASPSTSDAGEGVSEKHDHTRVVEDVV</sequence>
<feature type="transmembrane region" description="Helical" evidence="6">
    <location>
        <begin position="93"/>
        <end position="115"/>
    </location>
</feature>
<evidence type="ECO:0000256" key="1">
    <source>
        <dbReference type="ARBA" id="ARBA00004141"/>
    </source>
</evidence>
<keyword evidence="4 6" id="KW-0472">Membrane</keyword>
<proteinExistence type="predicted"/>
<evidence type="ECO:0000256" key="4">
    <source>
        <dbReference type="ARBA" id="ARBA00023136"/>
    </source>
</evidence>
<keyword evidence="3 6" id="KW-1133">Transmembrane helix</keyword>
<feature type="compositionally biased region" description="Basic and acidic residues" evidence="5">
    <location>
        <begin position="400"/>
        <end position="414"/>
    </location>
</feature>
<evidence type="ECO:0008006" key="9">
    <source>
        <dbReference type="Google" id="ProtNLM"/>
    </source>
</evidence>
<protein>
    <recommendedName>
        <fullName evidence="9">RTA1 domain protein</fullName>
    </recommendedName>
</protein>
<comment type="subcellular location">
    <subcellularLocation>
        <location evidence="1">Membrane</location>
        <topology evidence="1">Multi-pass membrane protein</topology>
    </subcellularLocation>
</comment>
<keyword evidence="8" id="KW-1185">Reference proteome</keyword>
<dbReference type="EMBL" id="JAVRRA010008216">
    <property type="protein sequence ID" value="KAK5257513.1"/>
    <property type="molecule type" value="Genomic_DNA"/>
</dbReference>
<gene>
    <name evidence="7" type="ORF">LTR16_000423</name>
</gene>
<feature type="region of interest" description="Disordered" evidence="5">
    <location>
        <begin position="380"/>
        <end position="414"/>
    </location>
</feature>
<feature type="transmembrane region" description="Helical" evidence="6">
    <location>
        <begin position="65"/>
        <end position="81"/>
    </location>
</feature>
<feature type="transmembrane region" description="Helical" evidence="6">
    <location>
        <begin position="135"/>
        <end position="157"/>
    </location>
</feature>
<feature type="transmembrane region" description="Helical" evidence="6">
    <location>
        <begin position="246"/>
        <end position="266"/>
    </location>
</feature>
<name>A0ABR0M0B8_9PEZI</name>
<dbReference type="PANTHER" id="PTHR31465">
    <property type="entry name" value="PROTEIN RTA1-RELATED"/>
    <property type="match status" value="1"/>
</dbReference>
<dbReference type="Proteomes" id="UP001357485">
    <property type="component" value="Unassembled WGS sequence"/>
</dbReference>
<evidence type="ECO:0000256" key="2">
    <source>
        <dbReference type="ARBA" id="ARBA00022692"/>
    </source>
</evidence>
<comment type="caution">
    <text evidence="7">The sequence shown here is derived from an EMBL/GenBank/DDBJ whole genome shotgun (WGS) entry which is preliminary data.</text>
</comment>
<feature type="transmembrane region" description="Helical" evidence="6">
    <location>
        <begin position="208"/>
        <end position="231"/>
    </location>
</feature>
<evidence type="ECO:0000256" key="5">
    <source>
        <dbReference type="SAM" id="MobiDB-lite"/>
    </source>
</evidence>
<dbReference type="PANTHER" id="PTHR31465:SF13">
    <property type="entry name" value="RTA1 DOMAIN PROTEIN-RELATED"/>
    <property type="match status" value="1"/>
</dbReference>
<feature type="transmembrane region" description="Helical" evidence="6">
    <location>
        <begin position="177"/>
        <end position="196"/>
    </location>
</feature>
<dbReference type="Pfam" id="PF04479">
    <property type="entry name" value="RTA1"/>
    <property type="match status" value="1"/>
</dbReference>
<evidence type="ECO:0000313" key="7">
    <source>
        <dbReference type="EMBL" id="KAK5257513.1"/>
    </source>
</evidence>
<feature type="compositionally biased region" description="Polar residues" evidence="5">
    <location>
        <begin position="380"/>
        <end position="395"/>
    </location>
</feature>
<evidence type="ECO:0000256" key="3">
    <source>
        <dbReference type="ARBA" id="ARBA00022989"/>
    </source>
</evidence>
<keyword evidence="2 6" id="KW-0812">Transmembrane</keyword>